<dbReference type="OrthoDB" id="1634058at2"/>
<accession>A0A1H2SYF3</accession>
<dbReference type="Proteomes" id="UP000199488">
    <property type="component" value="Unassembled WGS sequence"/>
</dbReference>
<dbReference type="AlphaFoldDB" id="A0A1H2SYF3"/>
<evidence type="ECO:0000313" key="2">
    <source>
        <dbReference type="Proteomes" id="UP000199488"/>
    </source>
</evidence>
<dbReference type="SUPFAM" id="SSF47598">
    <property type="entry name" value="Ribbon-helix-helix"/>
    <property type="match status" value="1"/>
</dbReference>
<dbReference type="EMBL" id="FNNC01000002">
    <property type="protein sequence ID" value="SDW36713.1"/>
    <property type="molecule type" value="Genomic_DNA"/>
</dbReference>
<dbReference type="GO" id="GO:0006355">
    <property type="term" value="P:regulation of DNA-templated transcription"/>
    <property type="evidence" value="ECO:0007669"/>
    <property type="project" value="InterPro"/>
</dbReference>
<dbReference type="RefSeq" id="WP_079475023.1">
    <property type="nucleotide sequence ID" value="NZ_FNNC01000002.1"/>
</dbReference>
<dbReference type="Gene3D" id="1.10.1220.10">
    <property type="entry name" value="Met repressor-like"/>
    <property type="match status" value="1"/>
</dbReference>
<dbReference type="InterPro" id="IPR013321">
    <property type="entry name" value="Arc_rbn_hlx_hlx"/>
</dbReference>
<gene>
    <name evidence="1" type="ORF">SAMN05421781_1160</name>
</gene>
<dbReference type="CDD" id="cd22231">
    <property type="entry name" value="RHH_NikR_HicB-like"/>
    <property type="match status" value="1"/>
</dbReference>
<sequence>MHQKSTKQIKVSLPDYLLDELDGMIEEGQQSSNRNEFIHQATEMYLKERQRLEFQEAMKQGYEEMSSINLNIAAESFQAETEVDHSLNRRLLSGI</sequence>
<organism evidence="1 2">
    <name type="scientific">Marinococcus luteus</name>
    <dbReference type="NCBI Taxonomy" id="1122204"/>
    <lineage>
        <taxon>Bacteria</taxon>
        <taxon>Bacillati</taxon>
        <taxon>Bacillota</taxon>
        <taxon>Bacilli</taxon>
        <taxon>Bacillales</taxon>
        <taxon>Bacillaceae</taxon>
        <taxon>Marinococcus</taxon>
    </lineage>
</organism>
<reference evidence="1 2" key="1">
    <citation type="submission" date="2016-10" db="EMBL/GenBank/DDBJ databases">
        <authorList>
            <person name="de Groot N.N."/>
        </authorList>
    </citation>
    <scope>NUCLEOTIDE SEQUENCE [LARGE SCALE GENOMIC DNA]</scope>
    <source>
        <strain evidence="1 2">DSM 23126</strain>
    </source>
</reference>
<dbReference type="STRING" id="1122204.SAMN05421781_1160"/>
<dbReference type="InterPro" id="IPR010985">
    <property type="entry name" value="Ribbon_hlx_hlx"/>
</dbReference>
<keyword evidence="2" id="KW-1185">Reference proteome</keyword>
<evidence type="ECO:0000313" key="1">
    <source>
        <dbReference type="EMBL" id="SDW36713.1"/>
    </source>
</evidence>
<protein>
    <submittedName>
        <fullName evidence="1">CopG family transcriptional regulator / antitoxin EndoAI</fullName>
    </submittedName>
</protein>
<name>A0A1H2SYF3_9BACI</name>
<proteinExistence type="predicted"/>